<comment type="caution">
    <text evidence="2">The sequence shown here is derived from an EMBL/GenBank/DDBJ whole genome shotgun (WGS) entry which is preliminary data.</text>
</comment>
<reference evidence="2" key="1">
    <citation type="submission" date="2023-06" db="EMBL/GenBank/DDBJ databases">
        <authorList>
            <person name="Kurt Z."/>
        </authorList>
    </citation>
    <scope>NUCLEOTIDE SEQUENCE</scope>
</reference>
<dbReference type="EMBL" id="CATOUU010001103">
    <property type="protein sequence ID" value="CAI9972031.1"/>
    <property type="molecule type" value="Genomic_DNA"/>
</dbReference>
<accession>A0AA86R5W6</accession>
<feature type="transmembrane region" description="Helical" evidence="1">
    <location>
        <begin position="156"/>
        <end position="176"/>
    </location>
</feature>
<feature type="transmembrane region" description="Helical" evidence="1">
    <location>
        <begin position="97"/>
        <end position="117"/>
    </location>
</feature>
<sequence>MSKVAYSLAVAYFMCFMFHIIVYFTFVKQMYKYKNYYLPLLQLQERLIVFLSCKMGRLMEDKTMNFIIMICMKTLAVSAIIFWIVNEQFWIDSFFRMLFLVICCVLLGFAPFGWIPFIETHFNFLMRPIWKSGFMVLLACYFFPCFRDGCWTGWSLIFQNAAALTAAGLGLIEFVLEVVDLAGGKTSSTHSETSYTQNNLGSV</sequence>
<keyword evidence="1" id="KW-0812">Transmembrane</keyword>
<feature type="transmembrane region" description="Helical" evidence="1">
    <location>
        <begin position="124"/>
        <end position="144"/>
    </location>
</feature>
<dbReference type="Proteomes" id="UP001642409">
    <property type="component" value="Unassembled WGS sequence"/>
</dbReference>
<feature type="transmembrane region" description="Helical" evidence="1">
    <location>
        <begin position="64"/>
        <end position="85"/>
    </location>
</feature>
<evidence type="ECO:0000313" key="2">
    <source>
        <dbReference type="EMBL" id="CAI9972031.1"/>
    </source>
</evidence>
<dbReference type="AlphaFoldDB" id="A0AA86R5W6"/>
<keyword evidence="1" id="KW-0472">Membrane</keyword>
<name>A0AA86R5W6_9EUKA</name>
<feature type="transmembrane region" description="Helical" evidence="1">
    <location>
        <begin position="6"/>
        <end position="26"/>
    </location>
</feature>
<dbReference type="EMBL" id="CAXDID020000219">
    <property type="protein sequence ID" value="CAL6058142.1"/>
    <property type="molecule type" value="Genomic_DNA"/>
</dbReference>
<evidence type="ECO:0000256" key="1">
    <source>
        <dbReference type="SAM" id="Phobius"/>
    </source>
</evidence>
<organism evidence="2">
    <name type="scientific">Hexamita inflata</name>
    <dbReference type="NCBI Taxonomy" id="28002"/>
    <lineage>
        <taxon>Eukaryota</taxon>
        <taxon>Metamonada</taxon>
        <taxon>Diplomonadida</taxon>
        <taxon>Hexamitidae</taxon>
        <taxon>Hexamitinae</taxon>
        <taxon>Hexamita</taxon>
    </lineage>
</organism>
<gene>
    <name evidence="3" type="ORF">HINF_LOCUS48032</name>
    <name evidence="2" type="ORF">HINF_LOCUS59676</name>
</gene>
<protein>
    <submittedName>
        <fullName evidence="3">Hypothetical_protein</fullName>
    </submittedName>
</protein>
<reference evidence="3 4" key="2">
    <citation type="submission" date="2024-07" db="EMBL/GenBank/DDBJ databases">
        <authorList>
            <person name="Akdeniz Z."/>
        </authorList>
    </citation>
    <scope>NUCLEOTIDE SEQUENCE [LARGE SCALE GENOMIC DNA]</scope>
</reference>
<keyword evidence="1" id="KW-1133">Transmembrane helix</keyword>
<evidence type="ECO:0000313" key="3">
    <source>
        <dbReference type="EMBL" id="CAL6058142.1"/>
    </source>
</evidence>
<keyword evidence="4" id="KW-1185">Reference proteome</keyword>
<evidence type="ECO:0000313" key="4">
    <source>
        <dbReference type="Proteomes" id="UP001642409"/>
    </source>
</evidence>
<proteinExistence type="predicted"/>